<feature type="region of interest" description="Disordered" evidence="1">
    <location>
        <begin position="20"/>
        <end position="57"/>
    </location>
</feature>
<gene>
    <name evidence="2" type="ORF">PXEA_LOCUS5341</name>
</gene>
<sequence>MTLLHTRYSAEATRARISMRRKRLKTKGQRSRTSFQHSFGQVTKSPASLDSSTLAAHGHSAQWPQLVTLTGEQRGPDGSAASILATSRELHIGMPSRKMASKKTDVQ</sequence>
<dbReference type="EMBL" id="CAAALY010013206">
    <property type="protein sequence ID" value="VEL11901.1"/>
    <property type="molecule type" value="Genomic_DNA"/>
</dbReference>
<proteinExistence type="predicted"/>
<organism evidence="2 3">
    <name type="scientific">Protopolystoma xenopodis</name>
    <dbReference type="NCBI Taxonomy" id="117903"/>
    <lineage>
        <taxon>Eukaryota</taxon>
        <taxon>Metazoa</taxon>
        <taxon>Spiralia</taxon>
        <taxon>Lophotrochozoa</taxon>
        <taxon>Platyhelminthes</taxon>
        <taxon>Monogenea</taxon>
        <taxon>Polyopisthocotylea</taxon>
        <taxon>Polystomatidea</taxon>
        <taxon>Polystomatidae</taxon>
        <taxon>Protopolystoma</taxon>
    </lineage>
</organism>
<evidence type="ECO:0000313" key="3">
    <source>
        <dbReference type="Proteomes" id="UP000784294"/>
    </source>
</evidence>
<dbReference type="Proteomes" id="UP000784294">
    <property type="component" value="Unassembled WGS sequence"/>
</dbReference>
<keyword evidence="3" id="KW-1185">Reference proteome</keyword>
<protein>
    <submittedName>
        <fullName evidence="2">Uncharacterized protein</fullName>
    </submittedName>
</protein>
<evidence type="ECO:0000256" key="1">
    <source>
        <dbReference type="SAM" id="MobiDB-lite"/>
    </source>
</evidence>
<evidence type="ECO:0000313" key="2">
    <source>
        <dbReference type="EMBL" id="VEL11901.1"/>
    </source>
</evidence>
<feature type="region of interest" description="Disordered" evidence="1">
    <location>
        <begin position="70"/>
        <end position="107"/>
    </location>
</feature>
<feature type="compositionally biased region" description="Polar residues" evidence="1">
    <location>
        <begin position="31"/>
        <end position="54"/>
    </location>
</feature>
<comment type="caution">
    <text evidence="2">The sequence shown here is derived from an EMBL/GenBank/DDBJ whole genome shotgun (WGS) entry which is preliminary data.</text>
</comment>
<dbReference type="AlphaFoldDB" id="A0A448WHK2"/>
<feature type="compositionally biased region" description="Basic residues" evidence="1">
    <location>
        <begin position="20"/>
        <end position="30"/>
    </location>
</feature>
<reference evidence="2" key="1">
    <citation type="submission" date="2018-11" db="EMBL/GenBank/DDBJ databases">
        <authorList>
            <consortium name="Pathogen Informatics"/>
        </authorList>
    </citation>
    <scope>NUCLEOTIDE SEQUENCE</scope>
</reference>
<name>A0A448WHK2_9PLAT</name>
<accession>A0A448WHK2</accession>